<sequence>MKKNLGEVNALYPTPVVLVGTEVDGKVNYINIAHIGIIDMNTLSLSMHKSHYSNKGIKEKMTLSINIPSEDMVVEADYVGIVSGMRTDKSNVFESFYGEIKGAPMIKKAPINMECEVIDIIDMPNHDVFLVRSKNTYCNEEILTNEKIDMAKVQPMLFDMHLRKYWKLGDAFADCWKVGNMYKK</sequence>
<protein>
    <recommendedName>
        <fullName evidence="4">Flavin reductase like domain-containing protein</fullName>
    </recommendedName>
</protein>
<organism evidence="5 6">
    <name type="scientific">Anaeromicrobium sediminis</name>
    <dbReference type="NCBI Taxonomy" id="1478221"/>
    <lineage>
        <taxon>Bacteria</taxon>
        <taxon>Bacillati</taxon>
        <taxon>Bacillota</taxon>
        <taxon>Clostridia</taxon>
        <taxon>Peptostreptococcales</taxon>
        <taxon>Thermotaleaceae</taxon>
        <taxon>Anaeromicrobium</taxon>
    </lineage>
</organism>
<keyword evidence="6" id="KW-1185">Reference proteome</keyword>
<dbReference type="InterPro" id="IPR002563">
    <property type="entry name" value="Flavin_Rdtase-like_dom"/>
</dbReference>
<evidence type="ECO:0000259" key="4">
    <source>
        <dbReference type="SMART" id="SM00903"/>
    </source>
</evidence>
<dbReference type="InterPro" id="IPR052174">
    <property type="entry name" value="Flavoredoxin"/>
</dbReference>
<dbReference type="AlphaFoldDB" id="A0A267MHL2"/>
<proteinExistence type="inferred from homology"/>
<dbReference type="OrthoDB" id="9806228at2"/>
<dbReference type="GO" id="GO:0016646">
    <property type="term" value="F:oxidoreductase activity, acting on the CH-NH group of donors, NAD or NADP as acceptor"/>
    <property type="evidence" value="ECO:0007669"/>
    <property type="project" value="UniProtKB-ARBA"/>
</dbReference>
<dbReference type="InterPro" id="IPR012349">
    <property type="entry name" value="Split_barrel_FMN-bd"/>
</dbReference>
<dbReference type="Proteomes" id="UP000216024">
    <property type="component" value="Unassembled WGS sequence"/>
</dbReference>
<name>A0A267MHL2_9FIRM</name>
<gene>
    <name evidence="5" type="ORF">CCE28_15620</name>
</gene>
<dbReference type="RefSeq" id="WP_095134667.1">
    <property type="nucleotide sequence ID" value="NZ_NIBG01000016.1"/>
</dbReference>
<keyword evidence="2" id="KW-0285">Flavoprotein</keyword>
<evidence type="ECO:0000313" key="5">
    <source>
        <dbReference type="EMBL" id="PAB58365.1"/>
    </source>
</evidence>
<reference evidence="5 6" key="1">
    <citation type="submission" date="2017-06" db="EMBL/GenBank/DDBJ databases">
        <title>Draft genome sequence of anaerobic fermentative bacterium Anaeromicrobium sediminis DY2726D isolated from West Pacific Ocean sediments.</title>
        <authorList>
            <person name="Zeng X."/>
        </authorList>
    </citation>
    <scope>NUCLEOTIDE SEQUENCE [LARGE SCALE GENOMIC DNA]</scope>
    <source>
        <strain evidence="5 6">DY2726D</strain>
    </source>
</reference>
<feature type="domain" description="Flavin reductase like" evidence="4">
    <location>
        <begin position="11"/>
        <end position="151"/>
    </location>
</feature>
<dbReference type="PANTHER" id="PTHR43567:SF1">
    <property type="entry name" value="FLAVOREDOXIN"/>
    <property type="match status" value="1"/>
</dbReference>
<evidence type="ECO:0000313" key="6">
    <source>
        <dbReference type="Proteomes" id="UP000216024"/>
    </source>
</evidence>
<dbReference type="SMART" id="SM00903">
    <property type="entry name" value="Flavin_Reduct"/>
    <property type="match status" value="1"/>
</dbReference>
<evidence type="ECO:0000256" key="3">
    <source>
        <dbReference type="ARBA" id="ARBA00038054"/>
    </source>
</evidence>
<comment type="similarity">
    <text evidence="3">Belongs to the flavoredoxin family.</text>
</comment>
<dbReference type="PANTHER" id="PTHR43567">
    <property type="entry name" value="FLAVOREDOXIN-RELATED-RELATED"/>
    <property type="match status" value="1"/>
</dbReference>
<dbReference type="GO" id="GO:0010181">
    <property type="term" value="F:FMN binding"/>
    <property type="evidence" value="ECO:0007669"/>
    <property type="project" value="InterPro"/>
</dbReference>
<dbReference type="Pfam" id="PF01613">
    <property type="entry name" value="Flavin_Reduct"/>
    <property type="match status" value="1"/>
</dbReference>
<comment type="caution">
    <text evidence="5">The sequence shown here is derived from an EMBL/GenBank/DDBJ whole genome shotgun (WGS) entry which is preliminary data.</text>
</comment>
<dbReference type="SUPFAM" id="SSF50475">
    <property type="entry name" value="FMN-binding split barrel"/>
    <property type="match status" value="1"/>
</dbReference>
<accession>A0A267MHL2</accession>
<comment type="cofactor">
    <cofactor evidence="1">
        <name>FMN</name>
        <dbReference type="ChEBI" id="CHEBI:58210"/>
    </cofactor>
</comment>
<evidence type="ECO:0000256" key="1">
    <source>
        <dbReference type="ARBA" id="ARBA00001917"/>
    </source>
</evidence>
<dbReference type="Gene3D" id="2.30.110.10">
    <property type="entry name" value="Electron Transport, Fmn-binding Protein, Chain A"/>
    <property type="match status" value="1"/>
</dbReference>
<evidence type="ECO:0000256" key="2">
    <source>
        <dbReference type="ARBA" id="ARBA00022630"/>
    </source>
</evidence>
<dbReference type="EMBL" id="NIBG01000016">
    <property type="protein sequence ID" value="PAB58365.1"/>
    <property type="molecule type" value="Genomic_DNA"/>
</dbReference>